<keyword evidence="3" id="KW-1185">Reference proteome</keyword>
<dbReference type="RefSeq" id="WP_149819005.1">
    <property type="nucleotide sequence ID" value="NZ_VUOA01000027.1"/>
</dbReference>
<reference evidence="2 3" key="2">
    <citation type="submission" date="2019-09" db="EMBL/GenBank/DDBJ databases">
        <authorList>
            <person name="Jin C."/>
        </authorList>
    </citation>
    <scope>NUCLEOTIDE SEQUENCE [LARGE SCALE GENOMIC DNA]</scope>
    <source>
        <strain evidence="2 3">BN140002</strain>
    </source>
</reference>
<proteinExistence type="predicted"/>
<accession>A0A5B2VBL1</accession>
<protein>
    <submittedName>
        <fullName evidence="2">AAA family ATPase</fullName>
    </submittedName>
</protein>
<comment type="caution">
    <text evidence="2">The sequence shown here is derived from an EMBL/GenBank/DDBJ whole genome shotgun (WGS) entry which is preliminary data.</text>
</comment>
<dbReference type="InterPro" id="IPR002586">
    <property type="entry name" value="CobQ/CobB/MinD/ParA_Nub-bd_dom"/>
</dbReference>
<dbReference type="PANTHER" id="PTHR13696:SF96">
    <property type="entry name" value="COBQ_COBB_MIND_PARA NUCLEOTIDE BINDING DOMAIN-CONTAINING PROTEIN"/>
    <property type="match status" value="1"/>
</dbReference>
<organism evidence="2 3">
    <name type="scientific">Salinarimonas soli</name>
    <dbReference type="NCBI Taxonomy" id="1638099"/>
    <lineage>
        <taxon>Bacteria</taxon>
        <taxon>Pseudomonadati</taxon>
        <taxon>Pseudomonadota</taxon>
        <taxon>Alphaproteobacteria</taxon>
        <taxon>Hyphomicrobiales</taxon>
        <taxon>Salinarimonadaceae</taxon>
        <taxon>Salinarimonas</taxon>
    </lineage>
</organism>
<dbReference type="InterPro" id="IPR027417">
    <property type="entry name" value="P-loop_NTPase"/>
</dbReference>
<dbReference type="InterPro" id="IPR048089">
    <property type="entry name" value="McdA"/>
</dbReference>
<dbReference type="CDD" id="cd02042">
    <property type="entry name" value="ParAB_family"/>
    <property type="match status" value="1"/>
</dbReference>
<dbReference type="NCBIfam" id="NF041546">
    <property type="entry name" value="ParA_partition"/>
    <property type="match status" value="1"/>
</dbReference>
<dbReference type="EMBL" id="VUOA01000027">
    <property type="protein sequence ID" value="KAA2236481.1"/>
    <property type="molecule type" value="Genomic_DNA"/>
</dbReference>
<reference evidence="2 3" key="1">
    <citation type="submission" date="2019-09" db="EMBL/GenBank/DDBJ databases">
        <title>Salinarimonas rosea gen. nov., sp. nov., a new member of the a-2 subgroup of the Proteobacteria.</title>
        <authorList>
            <person name="Liu J."/>
        </authorList>
    </citation>
    <scope>NUCLEOTIDE SEQUENCE [LARGE SCALE GENOMIC DNA]</scope>
    <source>
        <strain evidence="2 3">BN140002</strain>
    </source>
</reference>
<dbReference type="PANTHER" id="PTHR13696">
    <property type="entry name" value="P-LOOP CONTAINING NUCLEOSIDE TRIPHOSPHATE HYDROLASE"/>
    <property type="match status" value="1"/>
</dbReference>
<evidence type="ECO:0000313" key="2">
    <source>
        <dbReference type="EMBL" id="KAA2236481.1"/>
    </source>
</evidence>
<dbReference type="AlphaFoldDB" id="A0A5B2VBL1"/>
<gene>
    <name evidence="2" type="ORF">F0L46_15185</name>
</gene>
<dbReference type="OrthoDB" id="9804460at2"/>
<evidence type="ECO:0000259" key="1">
    <source>
        <dbReference type="Pfam" id="PF01656"/>
    </source>
</evidence>
<dbReference type="PIRSF" id="PIRSF009320">
    <property type="entry name" value="Nuc_binding_HP_1000"/>
    <property type="match status" value="1"/>
</dbReference>
<sequence>MIIAVLNQKGGVGKTTLAVNIAAILARNGRRPLLVDGDPQGSSLAWSSTRERAPLFPVVGMAKPTLHRDLPQIAQHYDDVIIDGAPRVNDLSRSAMLASDLVLIPVQPSPYDLWASLETVQLIREAQQFRPHLAATFVINRKIKNSALGRDFDGALAPLGMPVLPAHLQQRIVYAESAAQGLSVAEAAPRSEAVQELAALVVCIAGTSANQERRAA</sequence>
<evidence type="ECO:0000313" key="3">
    <source>
        <dbReference type="Proteomes" id="UP000323142"/>
    </source>
</evidence>
<dbReference type="Gene3D" id="3.40.50.300">
    <property type="entry name" value="P-loop containing nucleotide triphosphate hydrolases"/>
    <property type="match status" value="1"/>
</dbReference>
<feature type="domain" description="CobQ/CobB/MinD/ParA nucleotide binding" evidence="1">
    <location>
        <begin position="3"/>
        <end position="183"/>
    </location>
</feature>
<dbReference type="SUPFAM" id="SSF52540">
    <property type="entry name" value="P-loop containing nucleoside triphosphate hydrolases"/>
    <property type="match status" value="1"/>
</dbReference>
<dbReference type="Proteomes" id="UP000323142">
    <property type="component" value="Unassembled WGS sequence"/>
</dbReference>
<dbReference type="InterPro" id="IPR050678">
    <property type="entry name" value="DNA_Partitioning_ATPase"/>
</dbReference>
<dbReference type="Pfam" id="PF01656">
    <property type="entry name" value="CbiA"/>
    <property type="match status" value="1"/>
</dbReference>
<name>A0A5B2VBL1_9HYPH</name>